<organism evidence="1">
    <name type="scientific">marine sediment metagenome</name>
    <dbReference type="NCBI Taxonomy" id="412755"/>
    <lineage>
        <taxon>unclassified sequences</taxon>
        <taxon>metagenomes</taxon>
        <taxon>ecological metagenomes</taxon>
    </lineage>
</organism>
<protein>
    <submittedName>
        <fullName evidence="1">Uncharacterized protein</fullName>
    </submittedName>
</protein>
<accession>A0A0F9V7E3</accession>
<dbReference type="EMBL" id="LAZR01000069">
    <property type="protein sequence ID" value="KKN95642.1"/>
    <property type="molecule type" value="Genomic_DNA"/>
</dbReference>
<gene>
    <name evidence="1" type="ORF">LCGC14_0175110</name>
</gene>
<reference evidence="1" key="1">
    <citation type="journal article" date="2015" name="Nature">
        <title>Complex archaea that bridge the gap between prokaryotes and eukaryotes.</title>
        <authorList>
            <person name="Spang A."/>
            <person name="Saw J.H."/>
            <person name="Jorgensen S.L."/>
            <person name="Zaremba-Niedzwiedzka K."/>
            <person name="Martijn J."/>
            <person name="Lind A.E."/>
            <person name="van Eijk R."/>
            <person name="Schleper C."/>
            <person name="Guy L."/>
            <person name="Ettema T.J."/>
        </authorList>
    </citation>
    <scope>NUCLEOTIDE SEQUENCE</scope>
</reference>
<sequence length="86" mass="10106">MNTKIHINRETGLTSMTAIRYFFSIQSAYADFYRERKEISMQNSAEAFLEQAHKSYADLKEKLKLKQEPPILDVKLYNSMTKILNL</sequence>
<evidence type="ECO:0000313" key="1">
    <source>
        <dbReference type="EMBL" id="KKN95642.1"/>
    </source>
</evidence>
<dbReference type="AlphaFoldDB" id="A0A0F9V7E3"/>
<comment type="caution">
    <text evidence="1">The sequence shown here is derived from an EMBL/GenBank/DDBJ whole genome shotgun (WGS) entry which is preliminary data.</text>
</comment>
<proteinExistence type="predicted"/>
<name>A0A0F9V7E3_9ZZZZ</name>